<dbReference type="InterPro" id="IPR052709">
    <property type="entry name" value="Transposase-MT_Hybrid"/>
</dbReference>
<dbReference type="EMBL" id="CP092886">
    <property type="protein sequence ID" value="UYV84740.1"/>
    <property type="molecule type" value="Genomic_DNA"/>
</dbReference>
<dbReference type="PANTHER" id="PTHR46060:SF1">
    <property type="entry name" value="MARINER MOS1 TRANSPOSASE-LIKE PROTEIN"/>
    <property type="match status" value="1"/>
</dbReference>
<dbReference type="InterPro" id="IPR041426">
    <property type="entry name" value="Mos1_HTH"/>
</dbReference>
<protein>
    <submittedName>
        <fullName evidence="4">Uncharacterized protein</fullName>
    </submittedName>
</protein>
<dbReference type="Proteomes" id="UP001235939">
    <property type="component" value="Chromosome X"/>
</dbReference>
<name>A0ABY6LY72_9ARAC</name>
<evidence type="ECO:0000259" key="2">
    <source>
        <dbReference type="Pfam" id="PF17906"/>
    </source>
</evidence>
<evidence type="ECO:0000313" key="5">
    <source>
        <dbReference type="Proteomes" id="UP001235939"/>
    </source>
</evidence>
<keyword evidence="5" id="KW-1185">Reference proteome</keyword>
<feature type="domain" description="Mos1 transposase HTH" evidence="2">
    <location>
        <begin position="308"/>
        <end position="352"/>
    </location>
</feature>
<feature type="region of interest" description="Disordered" evidence="1">
    <location>
        <begin position="207"/>
        <end position="270"/>
    </location>
</feature>
<reference evidence="4 5" key="1">
    <citation type="submission" date="2022-03" db="EMBL/GenBank/DDBJ databases">
        <title>A chromosomal length assembly of Cordylochernes scorpioides.</title>
        <authorList>
            <person name="Zeh D."/>
            <person name="Zeh J."/>
        </authorList>
    </citation>
    <scope>NUCLEOTIDE SEQUENCE [LARGE SCALE GENOMIC DNA]</scope>
    <source>
        <strain evidence="4">IN4F17</strain>
        <tissue evidence="4">Whole Body</tissue>
    </source>
</reference>
<dbReference type="InterPro" id="IPR041588">
    <property type="entry name" value="Integrase_H2C2"/>
</dbReference>
<sequence length="577" mass="65802">MHQCILHQSTTDNRFAKIAPNQNLEPTLQNMAFYSKIGWPAKCQLSPLERLFYGVRDEIGEEHGLLMRGLRVIIPSNMGKVILNYIHAGHQGITKCRTRAKYHVKWPGIGQEIQDMVKPCEKCIENQPKRHEPLIPNDFQERPWQKKTAFDRRHAAMKKAELIASEKVWVKDLRAWGSVVEKASAPRSYIVETPVETHRRNSLLLASSQQHVDPGEISPDSEPPTKTEETPGNKLPAEELQQQTAVAPEIKLPSPSPGKVCGMEGDTSRSTEVMLKEVERTDITSTADKAKEHPRSRNLESSKIETNEIRAVIKNLCKKGMSPKKIYENMVDTLREDAPSYSTVKKWVTAFKVGRISTEDEHRPGRPVESVTQENLVVLDRIMTVRHIEKRPWLSDRWVPKLLTPDQKAVRRKLSSDNLALFEANPEDFVNRFVTRDETWAHHFTLESKQQSIQWRHSGSPPPKKAKTVTSARKVMGQTITGNYYANLVKQLREAIKEIIRGKLSRKIVYHQDNAPSHRSLQAMAAIYDSGCEPLPHVPYSPDLAPSDFQLFLHLKKSLSGIQFRSDEEVLEENLIF</sequence>
<dbReference type="Pfam" id="PF17921">
    <property type="entry name" value="Integrase_H2C2"/>
    <property type="match status" value="1"/>
</dbReference>
<evidence type="ECO:0000259" key="3">
    <source>
        <dbReference type="Pfam" id="PF17921"/>
    </source>
</evidence>
<feature type="domain" description="Integrase zinc-binding" evidence="3">
    <location>
        <begin position="74"/>
        <end position="128"/>
    </location>
</feature>
<dbReference type="Pfam" id="PF17906">
    <property type="entry name" value="HTH_48"/>
    <property type="match status" value="1"/>
</dbReference>
<dbReference type="Gene3D" id="3.30.420.10">
    <property type="entry name" value="Ribonuclease H-like superfamily/Ribonuclease H"/>
    <property type="match status" value="1"/>
</dbReference>
<dbReference type="InterPro" id="IPR036397">
    <property type="entry name" value="RNaseH_sf"/>
</dbReference>
<evidence type="ECO:0000313" key="4">
    <source>
        <dbReference type="EMBL" id="UYV84740.1"/>
    </source>
</evidence>
<accession>A0ABY6LY72</accession>
<dbReference type="Gene3D" id="1.10.340.70">
    <property type="match status" value="1"/>
</dbReference>
<evidence type="ECO:0000256" key="1">
    <source>
        <dbReference type="SAM" id="MobiDB-lite"/>
    </source>
</evidence>
<organism evidence="4 5">
    <name type="scientific">Cordylochernes scorpioides</name>
    <dbReference type="NCBI Taxonomy" id="51811"/>
    <lineage>
        <taxon>Eukaryota</taxon>
        <taxon>Metazoa</taxon>
        <taxon>Ecdysozoa</taxon>
        <taxon>Arthropoda</taxon>
        <taxon>Chelicerata</taxon>
        <taxon>Arachnida</taxon>
        <taxon>Pseudoscorpiones</taxon>
        <taxon>Cheliferoidea</taxon>
        <taxon>Chernetidae</taxon>
        <taxon>Cordylochernes</taxon>
    </lineage>
</organism>
<proteinExistence type="predicted"/>
<gene>
    <name evidence="4" type="ORF">LAZ67_X003274</name>
</gene>
<dbReference type="PANTHER" id="PTHR46060">
    <property type="entry name" value="MARINER MOS1 TRANSPOSASE-LIKE PROTEIN"/>
    <property type="match status" value="1"/>
</dbReference>